<gene>
    <name evidence="2" type="ORF">BA724_08905</name>
</gene>
<dbReference type="InterPro" id="IPR024563">
    <property type="entry name" value="YqhR"/>
</dbReference>
<protein>
    <submittedName>
        <fullName evidence="2">Uncharacterized protein</fullName>
    </submittedName>
</protein>
<keyword evidence="3" id="KW-1185">Reference proteome</keyword>
<dbReference type="STRING" id="1714016.BA724_08905"/>
<organism evidence="2 3">
    <name type="scientific">Domibacillus iocasae</name>
    <dbReference type="NCBI Taxonomy" id="1714016"/>
    <lineage>
        <taxon>Bacteria</taxon>
        <taxon>Bacillati</taxon>
        <taxon>Bacillota</taxon>
        <taxon>Bacilli</taxon>
        <taxon>Bacillales</taxon>
        <taxon>Bacillaceae</taxon>
        <taxon>Domibacillus</taxon>
    </lineage>
</organism>
<dbReference type="EMBL" id="MAMP01000022">
    <property type="protein sequence ID" value="OES44391.1"/>
    <property type="molecule type" value="Genomic_DNA"/>
</dbReference>
<keyword evidence="1" id="KW-0472">Membrane</keyword>
<feature type="transmembrane region" description="Helical" evidence="1">
    <location>
        <begin position="88"/>
        <end position="106"/>
    </location>
</feature>
<feature type="transmembrane region" description="Helical" evidence="1">
    <location>
        <begin position="21"/>
        <end position="40"/>
    </location>
</feature>
<evidence type="ECO:0000313" key="3">
    <source>
        <dbReference type="Proteomes" id="UP000095658"/>
    </source>
</evidence>
<comment type="caution">
    <text evidence="2">The sequence shown here is derived from an EMBL/GenBank/DDBJ whole genome shotgun (WGS) entry which is preliminary data.</text>
</comment>
<keyword evidence="1" id="KW-0812">Transmembrane</keyword>
<dbReference type="RefSeq" id="WP_069938989.1">
    <property type="nucleotide sequence ID" value="NZ_MAMP01000022.1"/>
</dbReference>
<keyword evidence="1" id="KW-1133">Transmembrane helix</keyword>
<sequence>MSKQNNSKHSDYLKRGVFETGIAAGLLLFLFSWLAYTFHFMSWNPISMLSALSSSTIVKYGIAAVLIVFISIVLSLLYYALLRKRKPFLSGIAVTVFLFFIVFFIADQNPLHLITVFALLLGYCLFISMTISWHHEQGR</sequence>
<accession>A0A1E7DMU4</accession>
<feature type="transmembrane region" description="Helical" evidence="1">
    <location>
        <begin position="112"/>
        <end position="133"/>
    </location>
</feature>
<reference evidence="2 3" key="1">
    <citation type="submission" date="2016-06" db="EMBL/GenBank/DDBJ databases">
        <title>Domibacillus iocasae genome sequencing.</title>
        <authorList>
            <person name="Verma A."/>
            <person name="Pal Y."/>
            <person name="Ojha A.K."/>
            <person name="Krishnamurthi S."/>
        </authorList>
    </citation>
    <scope>NUCLEOTIDE SEQUENCE [LARGE SCALE GENOMIC DNA]</scope>
    <source>
        <strain evidence="2 3">DSM 29979</strain>
    </source>
</reference>
<evidence type="ECO:0000313" key="2">
    <source>
        <dbReference type="EMBL" id="OES44391.1"/>
    </source>
</evidence>
<dbReference type="SUPFAM" id="SSF103473">
    <property type="entry name" value="MFS general substrate transporter"/>
    <property type="match status" value="1"/>
</dbReference>
<name>A0A1E7DMU4_9BACI</name>
<evidence type="ECO:0000256" key="1">
    <source>
        <dbReference type="SAM" id="Phobius"/>
    </source>
</evidence>
<proteinExistence type="predicted"/>
<dbReference type="AlphaFoldDB" id="A0A1E7DMU4"/>
<feature type="transmembrane region" description="Helical" evidence="1">
    <location>
        <begin position="60"/>
        <end position="81"/>
    </location>
</feature>
<dbReference type="Proteomes" id="UP000095658">
    <property type="component" value="Unassembled WGS sequence"/>
</dbReference>
<dbReference type="InterPro" id="IPR036259">
    <property type="entry name" value="MFS_trans_sf"/>
</dbReference>
<dbReference type="Pfam" id="PF11085">
    <property type="entry name" value="YqhR"/>
    <property type="match status" value="1"/>
</dbReference>
<dbReference type="OrthoDB" id="2970671at2"/>